<evidence type="ECO:0000256" key="1">
    <source>
        <dbReference type="ARBA" id="ARBA00004496"/>
    </source>
</evidence>
<dbReference type="PRINTS" id="PR00032">
    <property type="entry name" value="HTHARAC"/>
</dbReference>
<dbReference type="EMBL" id="FNZK01000007">
    <property type="protein sequence ID" value="SEJ43246.1"/>
    <property type="molecule type" value="Genomic_DNA"/>
</dbReference>
<feature type="domain" description="Response regulatory" evidence="10">
    <location>
        <begin position="2"/>
        <end position="119"/>
    </location>
</feature>
<evidence type="ECO:0000256" key="2">
    <source>
        <dbReference type="ARBA" id="ARBA00022490"/>
    </source>
</evidence>
<proteinExistence type="predicted"/>
<dbReference type="SUPFAM" id="SSF52172">
    <property type="entry name" value="CheY-like"/>
    <property type="match status" value="1"/>
</dbReference>
<organism evidence="11 12">
    <name type="scientific">Propionispira arboris</name>
    <dbReference type="NCBI Taxonomy" id="84035"/>
    <lineage>
        <taxon>Bacteria</taxon>
        <taxon>Bacillati</taxon>
        <taxon>Bacillota</taxon>
        <taxon>Negativicutes</taxon>
        <taxon>Selenomonadales</taxon>
        <taxon>Selenomonadaceae</taxon>
        <taxon>Propionispira</taxon>
    </lineage>
</organism>
<dbReference type="PANTHER" id="PTHR42713:SF3">
    <property type="entry name" value="TRANSCRIPTIONAL REGULATORY PROTEIN HPTR"/>
    <property type="match status" value="1"/>
</dbReference>
<evidence type="ECO:0000313" key="12">
    <source>
        <dbReference type="Proteomes" id="UP000199662"/>
    </source>
</evidence>
<dbReference type="SUPFAM" id="SSF46689">
    <property type="entry name" value="Homeodomain-like"/>
    <property type="match status" value="1"/>
</dbReference>
<evidence type="ECO:0000259" key="9">
    <source>
        <dbReference type="PROSITE" id="PS01124"/>
    </source>
</evidence>
<dbReference type="GO" id="GO:0000160">
    <property type="term" value="P:phosphorelay signal transduction system"/>
    <property type="evidence" value="ECO:0007669"/>
    <property type="project" value="UniProtKB-KW"/>
</dbReference>
<feature type="domain" description="HTH araC/xylS-type" evidence="9">
    <location>
        <begin position="140"/>
        <end position="238"/>
    </location>
</feature>
<gene>
    <name evidence="11" type="ORF">SAMN05660742_107125</name>
</gene>
<dbReference type="Gene3D" id="3.40.50.2300">
    <property type="match status" value="1"/>
</dbReference>
<comment type="subcellular location">
    <subcellularLocation>
        <location evidence="1">Cytoplasm</location>
    </subcellularLocation>
</comment>
<dbReference type="PROSITE" id="PS00041">
    <property type="entry name" value="HTH_ARAC_FAMILY_1"/>
    <property type="match status" value="1"/>
</dbReference>
<keyword evidence="2" id="KW-0963">Cytoplasm</keyword>
<dbReference type="InterPro" id="IPR001789">
    <property type="entry name" value="Sig_transdc_resp-reg_receiver"/>
</dbReference>
<dbReference type="InterPro" id="IPR009057">
    <property type="entry name" value="Homeodomain-like_sf"/>
</dbReference>
<evidence type="ECO:0000259" key="10">
    <source>
        <dbReference type="PROSITE" id="PS50110"/>
    </source>
</evidence>
<dbReference type="STRING" id="84035.SAMN05660742_107125"/>
<dbReference type="Pfam" id="PF12833">
    <property type="entry name" value="HTH_18"/>
    <property type="match status" value="1"/>
</dbReference>
<dbReference type="Proteomes" id="UP000199662">
    <property type="component" value="Unassembled WGS sequence"/>
</dbReference>
<reference evidence="12" key="1">
    <citation type="submission" date="2016-10" db="EMBL/GenBank/DDBJ databases">
        <authorList>
            <person name="Varghese N."/>
            <person name="Submissions S."/>
        </authorList>
    </citation>
    <scope>NUCLEOTIDE SEQUENCE [LARGE SCALE GENOMIC DNA]</scope>
    <source>
        <strain evidence="12">DSM 2179</strain>
    </source>
</reference>
<dbReference type="InterPro" id="IPR051552">
    <property type="entry name" value="HptR"/>
</dbReference>
<dbReference type="SMART" id="SM00448">
    <property type="entry name" value="REC"/>
    <property type="match status" value="1"/>
</dbReference>
<dbReference type="PROSITE" id="PS50110">
    <property type="entry name" value="RESPONSE_REGULATORY"/>
    <property type="match status" value="1"/>
</dbReference>
<dbReference type="Gene3D" id="1.10.10.60">
    <property type="entry name" value="Homeodomain-like"/>
    <property type="match status" value="2"/>
</dbReference>
<keyword evidence="3 8" id="KW-0597">Phosphoprotein</keyword>
<dbReference type="SMART" id="SM00342">
    <property type="entry name" value="HTH_ARAC"/>
    <property type="match status" value="1"/>
</dbReference>
<dbReference type="PANTHER" id="PTHR42713">
    <property type="entry name" value="HISTIDINE KINASE-RELATED"/>
    <property type="match status" value="1"/>
</dbReference>
<evidence type="ECO:0000256" key="4">
    <source>
        <dbReference type="ARBA" id="ARBA00023012"/>
    </source>
</evidence>
<dbReference type="InterPro" id="IPR018062">
    <property type="entry name" value="HTH_AraC-typ_CS"/>
</dbReference>
<evidence type="ECO:0000256" key="7">
    <source>
        <dbReference type="ARBA" id="ARBA00023163"/>
    </source>
</evidence>
<evidence type="ECO:0000313" key="11">
    <source>
        <dbReference type="EMBL" id="SEJ43246.1"/>
    </source>
</evidence>
<keyword evidence="6" id="KW-0238">DNA-binding</keyword>
<dbReference type="RefSeq" id="WP_091830977.1">
    <property type="nucleotide sequence ID" value="NZ_FNZK01000007.1"/>
</dbReference>
<evidence type="ECO:0000256" key="3">
    <source>
        <dbReference type="ARBA" id="ARBA00022553"/>
    </source>
</evidence>
<dbReference type="InterPro" id="IPR020449">
    <property type="entry name" value="Tscrpt_reg_AraC-type_HTH"/>
</dbReference>
<dbReference type="Pfam" id="PF00072">
    <property type="entry name" value="Response_reg"/>
    <property type="match status" value="1"/>
</dbReference>
<evidence type="ECO:0000256" key="5">
    <source>
        <dbReference type="ARBA" id="ARBA00023015"/>
    </source>
</evidence>
<dbReference type="GO" id="GO:0005737">
    <property type="term" value="C:cytoplasm"/>
    <property type="evidence" value="ECO:0007669"/>
    <property type="project" value="UniProtKB-SubCell"/>
</dbReference>
<dbReference type="PROSITE" id="PS01124">
    <property type="entry name" value="HTH_ARAC_FAMILY_2"/>
    <property type="match status" value="1"/>
</dbReference>
<evidence type="ECO:0000256" key="8">
    <source>
        <dbReference type="PROSITE-ProRule" id="PRU00169"/>
    </source>
</evidence>
<dbReference type="CDD" id="cd17536">
    <property type="entry name" value="REC_YesN-like"/>
    <property type="match status" value="1"/>
</dbReference>
<dbReference type="GO" id="GO:0043565">
    <property type="term" value="F:sequence-specific DNA binding"/>
    <property type="evidence" value="ECO:0007669"/>
    <property type="project" value="InterPro"/>
</dbReference>
<protein>
    <submittedName>
        <fullName evidence="11">Helix-turn-helix domain-containing protein</fullName>
    </submittedName>
</protein>
<keyword evidence="12" id="KW-1185">Reference proteome</keyword>
<dbReference type="InterPro" id="IPR018060">
    <property type="entry name" value="HTH_AraC"/>
</dbReference>
<keyword evidence="7" id="KW-0804">Transcription</keyword>
<dbReference type="AlphaFoldDB" id="A0A1H6YS93"/>
<accession>A0A1H6YS93</accession>
<dbReference type="InterPro" id="IPR011006">
    <property type="entry name" value="CheY-like_superfamily"/>
</dbReference>
<keyword evidence="4" id="KW-0902">Two-component regulatory system</keyword>
<evidence type="ECO:0000256" key="6">
    <source>
        <dbReference type="ARBA" id="ARBA00023125"/>
    </source>
</evidence>
<sequence>MKIIVVEDEIRSREGLVNLLGRLKPSYRVVATAENGCVGLGMIKKHVPDLVITDIKMPIMDGLSMIKQMRQGKIMSQVIILSAFADFSYAQKAISFGVTEYILKPISVNYLIDVLSKIEDHYSDKEAMLTNEEKFTPLIQRVCDMLSSPLILNRSLGEISLELKITPEYLGTQFYKEVGCHFSVYIKNKRLAYAKNLLKNTNVKVSDIAAKVGYSDAKYFSQLFKKELGCLPVEYRRQHD</sequence>
<keyword evidence="5" id="KW-0805">Transcription regulation</keyword>
<name>A0A1H6YS93_9FIRM</name>
<dbReference type="GO" id="GO:0003700">
    <property type="term" value="F:DNA-binding transcription factor activity"/>
    <property type="evidence" value="ECO:0007669"/>
    <property type="project" value="InterPro"/>
</dbReference>
<feature type="modified residue" description="4-aspartylphosphate" evidence="8">
    <location>
        <position position="54"/>
    </location>
</feature>